<feature type="compositionally biased region" description="Low complexity" evidence="4">
    <location>
        <begin position="178"/>
        <end position="208"/>
    </location>
</feature>
<evidence type="ECO:0000313" key="8">
    <source>
        <dbReference type="Proteomes" id="UP000612361"/>
    </source>
</evidence>
<sequence length="347" mass="37471">MITSQNTMRHLLKSLFATTSLALAMFASSANADEAADIGKLLRGGQTAEALQKVDAALASKPKDAQMRFLRGLILTEMNKSAEAITVFTKLTDDYPELPEPYNNLAVLYAATGQYDKARAALEMAIRTNPTYGTAHENLGDVYAKLASQSYDKALQLDSGNATAKLKLTLVKNLVGNTTGGTNPKNNPAPATAVTAAAQAKPSQVAAKADPEPAKAENPPAKAKPVAAAAPVQDKDEDDVMRAVDKWAKAWSNQETDSYLAHYAKDFQTPKGESRKAWAEERRSRIEGKGRINVKVESAKVSVDGNSATVKFRQIYTSDRLTANSRKVLVMTKQDGKWLIKQERAGS</sequence>
<dbReference type="InterPro" id="IPR032710">
    <property type="entry name" value="NTF2-like_dom_sf"/>
</dbReference>
<dbReference type="Gene3D" id="3.10.450.50">
    <property type="match status" value="1"/>
</dbReference>
<dbReference type="PROSITE" id="PS50005">
    <property type="entry name" value="TPR"/>
    <property type="match status" value="1"/>
</dbReference>
<dbReference type="Gene3D" id="1.25.40.10">
    <property type="entry name" value="Tetratricopeptide repeat domain"/>
    <property type="match status" value="1"/>
</dbReference>
<dbReference type="PANTHER" id="PTHR44858:SF1">
    <property type="entry name" value="UDP-N-ACETYLGLUCOSAMINE--PEPTIDE N-ACETYLGLUCOSAMINYLTRANSFERASE SPINDLY-RELATED"/>
    <property type="match status" value="1"/>
</dbReference>
<dbReference type="InterPro" id="IPR050498">
    <property type="entry name" value="Ycf3"/>
</dbReference>
<dbReference type="SUPFAM" id="SSF54427">
    <property type="entry name" value="NTF2-like"/>
    <property type="match status" value="1"/>
</dbReference>
<dbReference type="SUPFAM" id="SSF48452">
    <property type="entry name" value="TPR-like"/>
    <property type="match status" value="1"/>
</dbReference>
<feature type="compositionally biased region" description="Low complexity" evidence="4">
    <location>
        <begin position="216"/>
        <end position="232"/>
    </location>
</feature>
<feature type="region of interest" description="Disordered" evidence="4">
    <location>
        <begin position="178"/>
        <end position="237"/>
    </location>
</feature>
<dbReference type="Proteomes" id="UP000612361">
    <property type="component" value="Unassembled WGS sequence"/>
</dbReference>
<name>A0A923KZD2_9BURK</name>
<feature type="repeat" description="TPR" evidence="3">
    <location>
        <begin position="99"/>
        <end position="132"/>
    </location>
</feature>
<evidence type="ECO:0000256" key="1">
    <source>
        <dbReference type="ARBA" id="ARBA00022737"/>
    </source>
</evidence>
<dbReference type="EMBL" id="JACOGG010000005">
    <property type="protein sequence ID" value="MBC3934881.1"/>
    <property type="molecule type" value="Genomic_DNA"/>
</dbReference>
<dbReference type="SMART" id="SM00028">
    <property type="entry name" value="TPR"/>
    <property type="match status" value="3"/>
</dbReference>
<accession>A0A923KZD2</accession>
<dbReference type="InterPro" id="IPR019734">
    <property type="entry name" value="TPR_rpt"/>
</dbReference>
<proteinExistence type="predicted"/>
<feature type="domain" description="Cds6 C-terminal" evidence="6">
    <location>
        <begin position="240"/>
        <end position="343"/>
    </location>
</feature>
<dbReference type="Pfam" id="PF14559">
    <property type="entry name" value="TPR_19"/>
    <property type="match status" value="1"/>
</dbReference>
<dbReference type="Pfam" id="PF24125">
    <property type="entry name" value="Cds6_C"/>
    <property type="match status" value="1"/>
</dbReference>
<evidence type="ECO:0000259" key="6">
    <source>
        <dbReference type="Pfam" id="PF24125"/>
    </source>
</evidence>
<dbReference type="InterPro" id="IPR056203">
    <property type="entry name" value="Cds6_C"/>
</dbReference>
<organism evidence="7 8">
    <name type="scientific">Undibacterium rugosum</name>
    <dbReference type="NCBI Taxonomy" id="2762291"/>
    <lineage>
        <taxon>Bacteria</taxon>
        <taxon>Pseudomonadati</taxon>
        <taxon>Pseudomonadota</taxon>
        <taxon>Betaproteobacteria</taxon>
        <taxon>Burkholderiales</taxon>
        <taxon>Oxalobacteraceae</taxon>
        <taxon>Undibacterium</taxon>
    </lineage>
</organism>
<dbReference type="AlphaFoldDB" id="A0A923KZD2"/>
<keyword evidence="2 3" id="KW-0802">TPR repeat</keyword>
<reference evidence="7" key="1">
    <citation type="submission" date="2020-08" db="EMBL/GenBank/DDBJ databases">
        <title>Novel species isolated from subtropical streams in China.</title>
        <authorList>
            <person name="Lu H."/>
        </authorList>
    </citation>
    <scope>NUCLEOTIDE SEQUENCE</scope>
    <source>
        <strain evidence="7">CY7W</strain>
    </source>
</reference>
<evidence type="ECO:0000313" key="7">
    <source>
        <dbReference type="EMBL" id="MBC3934881.1"/>
    </source>
</evidence>
<keyword evidence="5" id="KW-0732">Signal</keyword>
<gene>
    <name evidence="7" type="ORF">H8K47_05860</name>
</gene>
<feature type="signal peptide" evidence="5">
    <location>
        <begin position="1"/>
        <end position="32"/>
    </location>
</feature>
<dbReference type="InterPro" id="IPR011990">
    <property type="entry name" value="TPR-like_helical_dom_sf"/>
</dbReference>
<dbReference type="PANTHER" id="PTHR44858">
    <property type="entry name" value="TETRATRICOPEPTIDE REPEAT PROTEIN 6"/>
    <property type="match status" value="1"/>
</dbReference>
<evidence type="ECO:0000256" key="2">
    <source>
        <dbReference type="ARBA" id="ARBA00022803"/>
    </source>
</evidence>
<feature type="chain" id="PRO_5038102864" evidence="5">
    <location>
        <begin position="33"/>
        <end position="347"/>
    </location>
</feature>
<evidence type="ECO:0000256" key="5">
    <source>
        <dbReference type="SAM" id="SignalP"/>
    </source>
</evidence>
<evidence type="ECO:0000256" key="4">
    <source>
        <dbReference type="SAM" id="MobiDB-lite"/>
    </source>
</evidence>
<comment type="caution">
    <text evidence="7">The sequence shown here is derived from an EMBL/GenBank/DDBJ whole genome shotgun (WGS) entry which is preliminary data.</text>
</comment>
<keyword evidence="8" id="KW-1185">Reference proteome</keyword>
<keyword evidence="1" id="KW-0677">Repeat</keyword>
<evidence type="ECO:0000256" key="3">
    <source>
        <dbReference type="PROSITE-ProRule" id="PRU00339"/>
    </source>
</evidence>
<protein>
    <submittedName>
        <fullName evidence="7">Tetratricopeptide repeat protein</fullName>
    </submittedName>
</protein>